<keyword evidence="1" id="KW-1133">Transmembrane helix</keyword>
<dbReference type="Proteomes" id="UP000737018">
    <property type="component" value="Unassembled WGS sequence"/>
</dbReference>
<evidence type="ECO:0000313" key="2">
    <source>
        <dbReference type="EMBL" id="KAF3971087.1"/>
    </source>
</evidence>
<keyword evidence="3" id="KW-1185">Reference proteome</keyword>
<name>A0A8J4RT11_9ROSI</name>
<accession>A0A8J4RT11</accession>
<keyword evidence="1" id="KW-0472">Membrane</keyword>
<gene>
    <name evidence="2" type="ORF">CMV_005272</name>
</gene>
<keyword evidence="1" id="KW-0812">Transmembrane</keyword>
<feature type="transmembrane region" description="Helical" evidence="1">
    <location>
        <begin position="18"/>
        <end position="38"/>
    </location>
</feature>
<protein>
    <submittedName>
        <fullName evidence="2">Uncharacterized protein</fullName>
    </submittedName>
</protein>
<dbReference type="AlphaFoldDB" id="A0A8J4RT11"/>
<evidence type="ECO:0000313" key="3">
    <source>
        <dbReference type="Proteomes" id="UP000737018"/>
    </source>
</evidence>
<dbReference type="EMBL" id="JRKL02000467">
    <property type="protein sequence ID" value="KAF3971087.1"/>
    <property type="molecule type" value="Genomic_DNA"/>
</dbReference>
<sequence>MLGLGQIKAWHSPSQVKAWIVCVHRMSSFLFLLLYLFWIKALEVHLDNFDLRFPNLRTTVAWLVRFNI</sequence>
<organism evidence="2 3">
    <name type="scientific">Castanea mollissima</name>
    <name type="common">Chinese chestnut</name>
    <dbReference type="NCBI Taxonomy" id="60419"/>
    <lineage>
        <taxon>Eukaryota</taxon>
        <taxon>Viridiplantae</taxon>
        <taxon>Streptophyta</taxon>
        <taxon>Embryophyta</taxon>
        <taxon>Tracheophyta</taxon>
        <taxon>Spermatophyta</taxon>
        <taxon>Magnoliopsida</taxon>
        <taxon>eudicotyledons</taxon>
        <taxon>Gunneridae</taxon>
        <taxon>Pentapetalae</taxon>
        <taxon>rosids</taxon>
        <taxon>fabids</taxon>
        <taxon>Fagales</taxon>
        <taxon>Fagaceae</taxon>
        <taxon>Castanea</taxon>
    </lineage>
</organism>
<evidence type="ECO:0000256" key="1">
    <source>
        <dbReference type="SAM" id="Phobius"/>
    </source>
</evidence>
<proteinExistence type="predicted"/>
<reference evidence="2" key="1">
    <citation type="submission" date="2020-03" db="EMBL/GenBank/DDBJ databases">
        <title>Castanea mollissima Vanexum genome sequencing.</title>
        <authorList>
            <person name="Staton M."/>
        </authorList>
    </citation>
    <scope>NUCLEOTIDE SEQUENCE</scope>
    <source>
        <tissue evidence="2">Leaf</tissue>
    </source>
</reference>
<comment type="caution">
    <text evidence="2">The sequence shown here is derived from an EMBL/GenBank/DDBJ whole genome shotgun (WGS) entry which is preliminary data.</text>
</comment>